<evidence type="ECO:0000313" key="3">
    <source>
        <dbReference type="EMBL" id="KOO25269.1"/>
    </source>
</evidence>
<dbReference type="Gene3D" id="2.40.100.10">
    <property type="entry name" value="Cyclophilin-like"/>
    <property type="match status" value="1"/>
</dbReference>
<comment type="caution">
    <text evidence="4">The sequence shown here is derived from an EMBL/GenBank/DDBJ whole genome shotgun (WGS) entry which is preliminary data.</text>
</comment>
<comment type="similarity">
    <text evidence="1">Belongs to the cyclophilin-type PPIase family.</text>
</comment>
<dbReference type="PANTHER" id="PTHR11071:SF561">
    <property type="entry name" value="PEPTIDYL-PROLYL CIS-TRANS ISOMERASE D-RELATED"/>
    <property type="match status" value="1"/>
</dbReference>
<dbReference type="Proteomes" id="UP000037460">
    <property type="component" value="Unassembled WGS sequence"/>
</dbReference>
<dbReference type="GO" id="GO:0016018">
    <property type="term" value="F:cyclosporin A binding"/>
    <property type="evidence" value="ECO:0007669"/>
    <property type="project" value="TreeGrafter"/>
</dbReference>
<protein>
    <recommendedName>
        <fullName evidence="1">Peptidyl-prolyl cis-trans isomerase</fullName>
        <shortName evidence="1">PPIase</shortName>
        <ecNumber evidence="1">5.2.1.8</ecNumber>
    </recommendedName>
</protein>
<dbReference type="GO" id="GO:0003755">
    <property type="term" value="F:peptidyl-prolyl cis-trans isomerase activity"/>
    <property type="evidence" value="ECO:0007669"/>
    <property type="project" value="UniProtKB-UniRule"/>
</dbReference>
<dbReference type="OrthoDB" id="193499at2759"/>
<dbReference type="GO" id="GO:0005737">
    <property type="term" value="C:cytoplasm"/>
    <property type="evidence" value="ECO:0007669"/>
    <property type="project" value="TreeGrafter"/>
</dbReference>
<reference evidence="5" key="2">
    <citation type="journal article" date="2015" name="PLoS Genet.">
        <title>Genome Sequence and Transcriptome Analyses of Chrysochromulina tobin: Metabolic Tools for Enhanced Algal Fitness in the Prominent Order Prymnesiales (Haptophyceae).</title>
        <authorList>
            <person name="Hovde B.T."/>
            <person name="Deodato C.R."/>
            <person name="Hunsperger H.M."/>
            <person name="Ryken S.A."/>
            <person name="Yost W."/>
            <person name="Jha R.K."/>
            <person name="Patterson J."/>
            <person name="Monnat R.J. Jr."/>
            <person name="Barlow S.B."/>
            <person name="Starkenburg S.R."/>
            <person name="Cattolico R.A."/>
        </authorList>
    </citation>
    <scope>NUCLEOTIDE SEQUENCE</scope>
    <source>
        <strain evidence="5">CCMP291</strain>
    </source>
</reference>
<feature type="domain" description="PPIase cyclophilin-type" evidence="2">
    <location>
        <begin position="112"/>
        <end position="248"/>
    </location>
</feature>
<dbReference type="EMBL" id="JWZX01002999">
    <property type="protein sequence ID" value="KOO25269.1"/>
    <property type="molecule type" value="Genomic_DNA"/>
</dbReference>
<dbReference type="SUPFAM" id="SSF50891">
    <property type="entry name" value="Cyclophilin-like"/>
    <property type="match status" value="1"/>
</dbReference>
<accession>A0A0M0K6R7</accession>
<dbReference type="AlphaFoldDB" id="A0A0M0K6R7"/>
<reference evidence="4" key="1">
    <citation type="submission" date="2014-12" db="EMBL/GenBank/DDBJ databases">
        <title>Draft genome of the oleaginous, mixotrophic haptophyte, Chrysochromulina tobin.</title>
        <authorList>
            <person name="Hovde B.T."/>
            <person name="Starkenburg S.R."/>
            <person name="Cattolico R.A."/>
        </authorList>
    </citation>
    <scope>NUCLEOTIDE SEQUENCE</scope>
    <source>
        <strain evidence="4">CCMP291</strain>
    </source>
</reference>
<dbReference type="InterPro" id="IPR029000">
    <property type="entry name" value="Cyclophilin-like_dom_sf"/>
</dbReference>
<dbReference type="PRINTS" id="PR00153">
    <property type="entry name" value="CSAPPISMRASE"/>
</dbReference>
<evidence type="ECO:0000313" key="4">
    <source>
        <dbReference type="EMBL" id="KOO34312.1"/>
    </source>
</evidence>
<dbReference type="PROSITE" id="PS50072">
    <property type="entry name" value="CSA_PPIASE_2"/>
    <property type="match status" value="1"/>
</dbReference>
<keyword evidence="5" id="KW-1185">Reference proteome</keyword>
<gene>
    <name evidence="3" type="ORF">Ctob_009421</name>
    <name evidence="4" type="ORF">Ctob_015140</name>
</gene>
<name>A0A0M0K6R7_9EUKA</name>
<proteinExistence type="inferred from homology"/>
<dbReference type="Pfam" id="PF00160">
    <property type="entry name" value="Pro_isomerase"/>
    <property type="match status" value="1"/>
</dbReference>
<dbReference type="EMBL" id="JWZX01001262">
    <property type="protein sequence ID" value="KOO34312.1"/>
    <property type="molecule type" value="Genomic_DNA"/>
</dbReference>
<sequence>MSCRNHRASVASGSSQEKVGCQLWVWCGEKDGCGIPKFGECWGKAGFKAGDATPSLRAAGEGIAWTSGAVFTPAEAASVEQAEADAARKLAERRERPGNPRVFFDVEITPAPTDGRTGAALGGRIEFALYAHESPRAAENFRAMCTGEKGGQYTYKGMRFYRIIDMFIDQGGSNFVNSIWGGAFDDDPGGLELRHDRAGLLSAANSGPDTNSGHFSIVVAPAPHLDKSYTIFGEVTKGWDVMMAINKLDKFDKGRQATVVRAGCLSSCEPRPDVAAKCKTRATTKQMVQQRMMYKCVD</sequence>
<evidence type="ECO:0000256" key="1">
    <source>
        <dbReference type="RuleBase" id="RU363019"/>
    </source>
</evidence>
<evidence type="ECO:0000259" key="2">
    <source>
        <dbReference type="PROSITE" id="PS50072"/>
    </source>
</evidence>
<dbReference type="GO" id="GO:0006457">
    <property type="term" value="P:protein folding"/>
    <property type="evidence" value="ECO:0007669"/>
    <property type="project" value="TreeGrafter"/>
</dbReference>
<dbReference type="EC" id="5.2.1.8" evidence="1"/>
<comment type="function">
    <text evidence="1">PPIases accelerate the folding of proteins. It catalyzes the cis-trans isomerization of proline imidic peptide bonds in oligopeptides.</text>
</comment>
<dbReference type="InterPro" id="IPR002130">
    <property type="entry name" value="Cyclophilin-type_PPIase_dom"/>
</dbReference>
<evidence type="ECO:0000313" key="5">
    <source>
        <dbReference type="Proteomes" id="UP000037460"/>
    </source>
</evidence>
<keyword evidence="1 4" id="KW-0413">Isomerase</keyword>
<comment type="catalytic activity">
    <reaction evidence="1">
        <text>[protein]-peptidylproline (omega=180) = [protein]-peptidylproline (omega=0)</text>
        <dbReference type="Rhea" id="RHEA:16237"/>
        <dbReference type="Rhea" id="RHEA-COMP:10747"/>
        <dbReference type="Rhea" id="RHEA-COMP:10748"/>
        <dbReference type="ChEBI" id="CHEBI:83833"/>
        <dbReference type="ChEBI" id="CHEBI:83834"/>
        <dbReference type="EC" id="5.2.1.8"/>
    </reaction>
</comment>
<dbReference type="PANTHER" id="PTHR11071">
    <property type="entry name" value="PEPTIDYL-PROLYL CIS-TRANS ISOMERASE"/>
    <property type="match status" value="1"/>
</dbReference>
<keyword evidence="1" id="KW-0697">Rotamase</keyword>
<organism evidence="4 5">
    <name type="scientific">Chrysochromulina tobinii</name>
    <dbReference type="NCBI Taxonomy" id="1460289"/>
    <lineage>
        <taxon>Eukaryota</taxon>
        <taxon>Haptista</taxon>
        <taxon>Haptophyta</taxon>
        <taxon>Prymnesiophyceae</taxon>
        <taxon>Prymnesiales</taxon>
        <taxon>Chrysochromulinaceae</taxon>
        <taxon>Chrysochromulina</taxon>
    </lineage>
</organism>